<dbReference type="AlphaFoldDB" id="A0A330L2X0"/>
<dbReference type="EMBL" id="OUNR01000002">
    <property type="protein sequence ID" value="SPP64156.1"/>
    <property type="molecule type" value="Genomic_DNA"/>
</dbReference>
<accession>A0A330L2X0</accession>
<dbReference type="InParanoid" id="A0A330L2X0"/>
<evidence type="ECO:0000313" key="2">
    <source>
        <dbReference type="Proteomes" id="UP000248168"/>
    </source>
</evidence>
<organism evidence="1 2">
    <name type="scientific">Nitrospira lenta</name>
    <dbReference type="NCBI Taxonomy" id="1436998"/>
    <lineage>
        <taxon>Bacteria</taxon>
        <taxon>Pseudomonadati</taxon>
        <taxon>Nitrospirota</taxon>
        <taxon>Nitrospiria</taxon>
        <taxon>Nitrospirales</taxon>
        <taxon>Nitrospiraceae</taxon>
        <taxon>Nitrospira</taxon>
    </lineage>
</organism>
<keyword evidence="2" id="KW-1185">Reference proteome</keyword>
<protein>
    <submittedName>
        <fullName evidence="1">Uncharacterized protein</fullName>
    </submittedName>
</protein>
<evidence type="ECO:0000313" key="1">
    <source>
        <dbReference type="EMBL" id="SPP64156.1"/>
    </source>
</evidence>
<gene>
    <name evidence="1" type="ORF">NITLEN_100026</name>
</gene>
<reference evidence="2" key="1">
    <citation type="submission" date="2018-04" db="EMBL/GenBank/DDBJ databases">
        <authorList>
            <person name="Lucker S."/>
            <person name="Sakoula D."/>
        </authorList>
    </citation>
    <scope>NUCLEOTIDE SEQUENCE [LARGE SCALE GENOMIC DNA]</scope>
</reference>
<proteinExistence type="predicted"/>
<dbReference type="Proteomes" id="UP000248168">
    <property type="component" value="Unassembled WGS sequence"/>
</dbReference>
<sequence length="73" mass="8307">MCTSGTTGAVPQALSTVVRQRPLIRRPQHFRHEGFMVYVCHQAPDPARIFLFFTDTRTKPDTPSRDTPLLQIP</sequence>
<name>A0A330L2X0_9BACT</name>